<dbReference type="GO" id="GO:0000160">
    <property type="term" value="P:phosphorelay signal transduction system"/>
    <property type="evidence" value="ECO:0007669"/>
    <property type="project" value="UniProtKB-KW"/>
</dbReference>
<keyword evidence="7" id="KW-0067">ATP-binding</keyword>
<dbReference type="InterPro" id="IPR009057">
    <property type="entry name" value="Homeodomain-like_sf"/>
</dbReference>
<keyword evidence="3" id="KW-0963">Cytoplasm</keyword>
<evidence type="ECO:0000256" key="7">
    <source>
        <dbReference type="ARBA" id="ARBA00022840"/>
    </source>
</evidence>
<evidence type="ECO:0000256" key="6">
    <source>
        <dbReference type="ARBA" id="ARBA00022741"/>
    </source>
</evidence>
<organism evidence="19 20">
    <name type="scientific">Candidatus Contendobacter odensis Run_B_J11</name>
    <dbReference type="NCBI Taxonomy" id="1400861"/>
    <lineage>
        <taxon>Bacteria</taxon>
        <taxon>Pseudomonadati</taxon>
        <taxon>Pseudomonadota</taxon>
        <taxon>Gammaproteobacteria</taxon>
        <taxon>Candidatus Competibacteraceae</taxon>
        <taxon>Candidatus Contendibacter</taxon>
    </lineage>
</organism>
<dbReference type="PROSITE" id="PS00688">
    <property type="entry name" value="SIGMA54_INTERACT_3"/>
    <property type="match status" value="1"/>
</dbReference>
<dbReference type="PROSITE" id="PS50110">
    <property type="entry name" value="RESPONSE_REGULATORY"/>
    <property type="match status" value="1"/>
</dbReference>
<keyword evidence="4" id="KW-0678">Repressor</keyword>
<gene>
    <name evidence="19" type="ORF">BN874_1830005</name>
</gene>
<dbReference type="InterPro" id="IPR002078">
    <property type="entry name" value="Sigma_54_int"/>
</dbReference>
<evidence type="ECO:0000259" key="17">
    <source>
        <dbReference type="PROSITE" id="PS50045"/>
    </source>
</evidence>
<evidence type="ECO:0000256" key="12">
    <source>
        <dbReference type="ARBA" id="ARBA00023163"/>
    </source>
</evidence>
<dbReference type="InterPro" id="IPR011006">
    <property type="entry name" value="CheY-like_superfamily"/>
</dbReference>
<keyword evidence="20" id="KW-1185">Reference proteome</keyword>
<dbReference type="PANTHER" id="PTHR32071:SF95">
    <property type="entry name" value="DNA-BINDING TRANSCRIPTIONAL REGULATOR NTRC"/>
    <property type="match status" value="1"/>
</dbReference>
<dbReference type="Gene3D" id="3.40.50.2300">
    <property type="match status" value="1"/>
</dbReference>
<evidence type="ECO:0000256" key="5">
    <source>
        <dbReference type="ARBA" id="ARBA00022553"/>
    </source>
</evidence>
<dbReference type="PROSITE" id="PS00675">
    <property type="entry name" value="SIGMA54_INTERACT_1"/>
    <property type="match status" value="1"/>
</dbReference>
<accession>A0A7U7J253</accession>
<evidence type="ECO:0000256" key="11">
    <source>
        <dbReference type="ARBA" id="ARBA00023159"/>
    </source>
</evidence>
<dbReference type="GO" id="GO:0005524">
    <property type="term" value="F:ATP binding"/>
    <property type="evidence" value="ECO:0007669"/>
    <property type="project" value="UniProtKB-KW"/>
</dbReference>
<dbReference type="GO" id="GO:0006355">
    <property type="term" value="P:regulation of DNA-templated transcription"/>
    <property type="evidence" value="ECO:0007669"/>
    <property type="project" value="InterPro"/>
</dbReference>
<dbReference type="InterPro" id="IPR002197">
    <property type="entry name" value="HTH_Fis"/>
</dbReference>
<dbReference type="Pfam" id="PF25601">
    <property type="entry name" value="AAA_lid_14"/>
    <property type="match status" value="1"/>
</dbReference>
<dbReference type="InterPro" id="IPR025944">
    <property type="entry name" value="Sigma_54_int_dom_CS"/>
</dbReference>
<evidence type="ECO:0000256" key="15">
    <source>
        <dbReference type="ARBA" id="ARBA00031910"/>
    </source>
</evidence>
<dbReference type="SUPFAM" id="SSF52540">
    <property type="entry name" value="P-loop containing nucleoside triphosphate hydrolases"/>
    <property type="match status" value="1"/>
</dbReference>
<reference evidence="19 20" key="1">
    <citation type="journal article" date="2014" name="ISME J.">
        <title>Candidatus Competibacter-lineage genomes retrieved from metagenomes reveal functional metabolic diversity.</title>
        <authorList>
            <person name="McIlroy S.J."/>
            <person name="Albertsen M."/>
            <person name="Andresen E.K."/>
            <person name="Saunders A.M."/>
            <person name="Kristiansen R."/>
            <person name="Stokholm-Bjerregaard M."/>
            <person name="Nielsen K.L."/>
            <person name="Nielsen P.H."/>
        </authorList>
    </citation>
    <scope>NUCLEOTIDE SEQUENCE [LARGE SCALE GENOMIC DNA]</scope>
    <source>
        <strain evidence="19 20">Run_B_J11</strain>
    </source>
</reference>
<dbReference type="Gene3D" id="1.10.10.60">
    <property type="entry name" value="Homeodomain-like"/>
    <property type="match status" value="1"/>
</dbReference>
<keyword evidence="10" id="KW-0238">DNA-binding</keyword>
<dbReference type="Pfam" id="PF00072">
    <property type="entry name" value="Response_reg"/>
    <property type="match status" value="1"/>
</dbReference>
<comment type="subcellular location">
    <subcellularLocation>
        <location evidence="1">Cytoplasm</location>
    </subcellularLocation>
</comment>
<evidence type="ECO:0000256" key="3">
    <source>
        <dbReference type="ARBA" id="ARBA00022490"/>
    </source>
</evidence>
<evidence type="ECO:0000313" key="19">
    <source>
        <dbReference type="EMBL" id="CDH44683.1"/>
    </source>
</evidence>
<evidence type="ECO:0000256" key="4">
    <source>
        <dbReference type="ARBA" id="ARBA00022491"/>
    </source>
</evidence>
<keyword evidence="12" id="KW-0804">Transcription</keyword>
<evidence type="ECO:0000256" key="9">
    <source>
        <dbReference type="ARBA" id="ARBA00023015"/>
    </source>
</evidence>
<evidence type="ECO:0000256" key="2">
    <source>
        <dbReference type="ARBA" id="ARBA00019059"/>
    </source>
</evidence>
<dbReference type="RefSeq" id="WP_034431871.1">
    <property type="nucleotide sequence ID" value="NZ_CBTK010000094.1"/>
</dbReference>
<keyword evidence="11" id="KW-0010">Activator</keyword>
<dbReference type="GO" id="GO:0005737">
    <property type="term" value="C:cytoplasm"/>
    <property type="evidence" value="ECO:0007669"/>
    <property type="project" value="UniProtKB-SubCell"/>
</dbReference>
<dbReference type="Pfam" id="PF00158">
    <property type="entry name" value="Sigma54_activat"/>
    <property type="match status" value="1"/>
</dbReference>
<keyword evidence="8" id="KW-0902">Two-component regulatory system</keyword>
<dbReference type="InterPro" id="IPR025943">
    <property type="entry name" value="Sigma_54_int_dom_ATP-bd_2"/>
</dbReference>
<evidence type="ECO:0000256" key="1">
    <source>
        <dbReference type="ARBA" id="ARBA00004496"/>
    </source>
</evidence>
<evidence type="ECO:0000313" key="20">
    <source>
        <dbReference type="Proteomes" id="UP000019184"/>
    </source>
</evidence>
<evidence type="ECO:0000259" key="18">
    <source>
        <dbReference type="PROSITE" id="PS50110"/>
    </source>
</evidence>
<dbReference type="SMART" id="SM00448">
    <property type="entry name" value="REC"/>
    <property type="match status" value="1"/>
</dbReference>
<dbReference type="CDD" id="cd00156">
    <property type="entry name" value="REC"/>
    <property type="match status" value="1"/>
</dbReference>
<keyword evidence="5 16" id="KW-0597">Phosphoprotein</keyword>
<dbReference type="CDD" id="cd00009">
    <property type="entry name" value="AAA"/>
    <property type="match status" value="1"/>
</dbReference>
<feature type="domain" description="Sigma-54 factor interaction" evidence="17">
    <location>
        <begin position="143"/>
        <end position="371"/>
    </location>
</feature>
<dbReference type="Gene3D" id="1.10.8.60">
    <property type="match status" value="1"/>
</dbReference>
<dbReference type="AlphaFoldDB" id="A0A7U7J253"/>
<dbReference type="InterPro" id="IPR027417">
    <property type="entry name" value="P-loop_NTPase"/>
</dbReference>
<evidence type="ECO:0000256" key="13">
    <source>
        <dbReference type="ARBA" id="ARBA00023231"/>
    </source>
</evidence>
<dbReference type="SMART" id="SM00382">
    <property type="entry name" value="AAA"/>
    <property type="match status" value="1"/>
</dbReference>
<dbReference type="Gene3D" id="3.40.50.300">
    <property type="entry name" value="P-loop containing nucleotide triphosphate hydrolases"/>
    <property type="match status" value="1"/>
</dbReference>
<dbReference type="EMBL" id="CBTK010000094">
    <property type="protein sequence ID" value="CDH44683.1"/>
    <property type="molecule type" value="Genomic_DNA"/>
</dbReference>
<dbReference type="Pfam" id="PF02954">
    <property type="entry name" value="HTH_8"/>
    <property type="match status" value="1"/>
</dbReference>
<dbReference type="PROSITE" id="PS50045">
    <property type="entry name" value="SIGMA54_INTERACT_4"/>
    <property type="match status" value="1"/>
</dbReference>
<name>A0A7U7J253_9GAMM</name>
<evidence type="ECO:0000256" key="16">
    <source>
        <dbReference type="PROSITE-ProRule" id="PRU00169"/>
    </source>
</evidence>
<evidence type="ECO:0000256" key="14">
    <source>
        <dbReference type="ARBA" id="ARBA00029881"/>
    </source>
</evidence>
<evidence type="ECO:0000256" key="8">
    <source>
        <dbReference type="ARBA" id="ARBA00023012"/>
    </source>
</evidence>
<feature type="modified residue" description="4-aspartylphosphate" evidence="16">
    <location>
        <position position="53"/>
    </location>
</feature>
<dbReference type="PROSITE" id="PS00676">
    <property type="entry name" value="SIGMA54_INTERACT_2"/>
    <property type="match status" value="1"/>
</dbReference>
<feature type="domain" description="Response regulatory" evidence="18">
    <location>
        <begin position="4"/>
        <end position="118"/>
    </location>
</feature>
<protein>
    <recommendedName>
        <fullName evidence="2">DNA-binding transcriptional regulator NtrC</fullName>
    </recommendedName>
    <alternativeName>
        <fullName evidence="14">Nitrogen regulation protein NR(I)</fullName>
    </alternativeName>
    <alternativeName>
        <fullName evidence="15">Nitrogen regulator I</fullName>
    </alternativeName>
</protein>
<evidence type="ECO:0000256" key="10">
    <source>
        <dbReference type="ARBA" id="ARBA00023125"/>
    </source>
</evidence>
<keyword evidence="13" id="KW-0535">Nitrogen fixation</keyword>
<dbReference type="PANTHER" id="PTHR32071">
    <property type="entry name" value="TRANSCRIPTIONAL REGULATORY PROTEIN"/>
    <property type="match status" value="1"/>
</dbReference>
<dbReference type="InterPro" id="IPR025662">
    <property type="entry name" value="Sigma_54_int_dom_ATP-bd_1"/>
</dbReference>
<keyword evidence="6" id="KW-0547">Nucleotide-binding</keyword>
<dbReference type="OrthoDB" id="5297379at2"/>
<dbReference type="SUPFAM" id="SSF52172">
    <property type="entry name" value="CheY-like"/>
    <property type="match status" value="1"/>
</dbReference>
<dbReference type="FunFam" id="3.40.50.300:FF:000006">
    <property type="entry name" value="DNA-binding transcriptional regulator NtrC"/>
    <property type="match status" value="1"/>
</dbReference>
<comment type="caution">
    <text evidence="19">The sequence shown here is derived from an EMBL/GenBank/DDBJ whole genome shotgun (WGS) entry which is preliminary data.</text>
</comment>
<dbReference type="InterPro" id="IPR001789">
    <property type="entry name" value="Sig_transdc_resp-reg_receiver"/>
</dbReference>
<dbReference type="InterPro" id="IPR003593">
    <property type="entry name" value="AAA+_ATPase"/>
</dbReference>
<dbReference type="InterPro" id="IPR058031">
    <property type="entry name" value="AAA_lid_NorR"/>
</dbReference>
<proteinExistence type="predicted"/>
<dbReference type="Proteomes" id="UP000019184">
    <property type="component" value="Unassembled WGS sequence"/>
</dbReference>
<sequence>MIRHLLIVEDDAALNLALTLHFEEQGFRVTSAHRIQEALTVLVEHPPDAALLDQQLPDGTGLELLNQLLAREPGTPVIMMTGARDLDLAIRAIQQGAYDFVYKPLQTQELELTLARALQHRQLVQKASALGDDLTPPAVSGKMLGQSCALLAVSKDIALVAPSDTRVLITGESGVGKEMVARAIHHHSGRLGSFLAVNCAAIVDTLLESELFGHEKGAFTGAVARKPGKFELADEGTLFLDEVGELAPGVQAKLLRVLQEGVFERVGGTQPLTSRARVIAATHRDLPAEVRAGRFREDLFYRLNAYVIPVPPLRERRDDIPLLASGLMARIARSLQRPPLKITETALARLCQYDWPGNVRELVNVMTQALVRARYPVLTPDLLSLPDRPSAPTVESDGSLLSLDEVEALHIQRVLAATRGHKGHTCDILKISRPALDRKIQKYQLQLPAGREE</sequence>
<dbReference type="SUPFAM" id="SSF46689">
    <property type="entry name" value="Homeodomain-like"/>
    <property type="match status" value="1"/>
</dbReference>
<keyword evidence="9" id="KW-0805">Transcription regulation</keyword>
<dbReference type="GO" id="GO:0043565">
    <property type="term" value="F:sequence-specific DNA binding"/>
    <property type="evidence" value="ECO:0007669"/>
    <property type="project" value="InterPro"/>
</dbReference>